<protein>
    <submittedName>
        <fullName evidence="1">Uncharacterized protein</fullName>
    </submittedName>
</protein>
<evidence type="ECO:0000313" key="1">
    <source>
        <dbReference type="EMBL" id="TCK67929.1"/>
    </source>
</evidence>
<name>A0A4R1KUN3_9FLAO</name>
<reference evidence="1 2" key="1">
    <citation type="journal article" date="2015" name="Stand. Genomic Sci.">
        <title>Genomic Encyclopedia of Bacterial and Archaeal Type Strains, Phase III: the genomes of soil and plant-associated and newly described type strains.</title>
        <authorList>
            <person name="Whitman W.B."/>
            <person name="Woyke T."/>
            <person name="Klenk H.P."/>
            <person name="Zhou Y."/>
            <person name="Lilburn T.G."/>
            <person name="Beck B.J."/>
            <person name="De Vos P."/>
            <person name="Vandamme P."/>
            <person name="Eisen J.A."/>
            <person name="Garrity G."/>
            <person name="Hugenholtz P."/>
            <person name="Kyrpides N.C."/>
        </authorList>
    </citation>
    <scope>NUCLEOTIDE SEQUENCE [LARGE SCALE GENOMIC DNA]</scope>
    <source>
        <strain evidence="1 2">CECT 8445</strain>
    </source>
</reference>
<keyword evidence="2" id="KW-1185">Reference proteome</keyword>
<evidence type="ECO:0000313" key="2">
    <source>
        <dbReference type="Proteomes" id="UP000295714"/>
    </source>
</evidence>
<accession>A0A4R1KUN3</accession>
<sequence>MQPFSVNRTTTFIKSISLMKRKELLLCAQKLKTLEAILEKEYTTINLYKYRQVNDRLYNLKAIISDLETLELKILKNSWDNL</sequence>
<dbReference type="Proteomes" id="UP000295714">
    <property type="component" value="Unassembled WGS sequence"/>
</dbReference>
<dbReference type="AlphaFoldDB" id="A0A4R1KUN3"/>
<gene>
    <name evidence="1" type="ORF">DFQ05_1712</name>
</gene>
<dbReference type="EMBL" id="SMGI01000002">
    <property type="protein sequence ID" value="TCK67929.1"/>
    <property type="molecule type" value="Genomic_DNA"/>
</dbReference>
<organism evidence="1 2">
    <name type="scientific">Winogradskyella wandonensis</name>
    <dbReference type="NCBI Taxonomy" id="1442586"/>
    <lineage>
        <taxon>Bacteria</taxon>
        <taxon>Pseudomonadati</taxon>
        <taxon>Bacteroidota</taxon>
        <taxon>Flavobacteriia</taxon>
        <taxon>Flavobacteriales</taxon>
        <taxon>Flavobacteriaceae</taxon>
        <taxon>Winogradskyella</taxon>
    </lineage>
</organism>
<comment type="caution">
    <text evidence="1">The sequence shown here is derived from an EMBL/GenBank/DDBJ whole genome shotgun (WGS) entry which is preliminary data.</text>
</comment>
<proteinExistence type="predicted"/>